<evidence type="ECO:0000313" key="3">
    <source>
        <dbReference type="Proteomes" id="UP001237642"/>
    </source>
</evidence>
<feature type="transmembrane region" description="Helical" evidence="1">
    <location>
        <begin position="14"/>
        <end position="40"/>
    </location>
</feature>
<evidence type="ECO:0000256" key="1">
    <source>
        <dbReference type="SAM" id="Phobius"/>
    </source>
</evidence>
<accession>A0AAD8GS44</accession>
<keyword evidence="3" id="KW-1185">Reference proteome</keyword>
<keyword evidence="1" id="KW-0812">Transmembrane</keyword>
<dbReference type="AlphaFoldDB" id="A0AAD8GS44"/>
<proteinExistence type="predicted"/>
<dbReference type="PANTHER" id="PTHR36760:SF1">
    <property type="entry name" value="ACIDIC LEUCINE-RICH NUCLEAR PHOSPHOPROTEIN 32 FAMILY B PROTEIN"/>
    <property type="match status" value="1"/>
</dbReference>
<sequence length="297" mass="34092">MAGLCSSISSLSQFYSLICSYFVMFSYLINISLLLLPLIYHNFAPRSSQPGSTCFLLALIYDIFSPRSSEHGSGFVVSREFTEEFEVLEKVFLLEETSSFDVAECPEVEEYDEIIHNYSKDVFRIESKLRSREDGRNIDDRVTLCVKSHDDFVECGSNIGCTGQEEEWKSTLAWKLFEERQYNVVEGDEGMDSLWEAFEADSIKCRQRIDVVVKKKDMKQKSGELSKNNINEDDEEDQVEMTSGCLQGFKCCSTGTGGKMSTTRGRSSIVKISKPLVLINWWRHLKRHAKTNIFFYF</sequence>
<keyword evidence="1" id="KW-1133">Transmembrane helix</keyword>
<organism evidence="2 3">
    <name type="scientific">Heracleum sosnowskyi</name>
    <dbReference type="NCBI Taxonomy" id="360622"/>
    <lineage>
        <taxon>Eukaryota</taxon>
        <taxon>Viridiplantae</taxon>
        <taxon>Streptophyta</taxon>
        <taxon>Embryophyta</taxon>
        <taxon>Tracheophyta</taxon>
        <taxon>Spermatophyta</taxon>
        <taxon>Magnoliopsida</taxon>
        <taxon>eudicotyledons</taxon>
        <taxon>Gunneridae</taxon>
        <taxon>Pentapetalae</taxon>
        <taxon>asterids</taxon>
        <taxon>campanulids</taxon>
        <taxon>Apiales</taxon>
        <taxon>Apiaceae</taxon>
        <taxon>Apioideae</taxon>
        <taxon>apioid superclade</taxon>
        <taxon>Tordylieae</taxon>
        <taxon>Tordyliinae</taxon>
        <taxon>Heracleum</taxon>
    </lineage>
</organism>
<evidence type="ECO:0000313" key="2">
    <source>
        <dbReference type="EMBL" id="KAK1353185.1"/>
    </source>
</evidence>
<dbReference type="EMBL" id="JAUIZM010000013">
    <property type="protein sequence ID" value="KAK1353185.1"/>
    <property type="molecule type" value="Genomic_DNA"/>
</dbReference>
<name>A0AAD8GS44_9APIA</name>
<gene>
    <name evidence="2" type="ORF">POM88_052320</name>
</gene>
<dbReference type="PANTHER" id="PTHR36760">
    <property type="entry name" value="ACIDIC LEUCINE-RICH NUCLEAR PHOSPHOPROTEIN 32 FAMILY B PROTEIN"/>
    <property type="match status" value="1"/>
</dbReference>
<reference evidence="2" key="2">
    <citation type="submission" date="2023-05" db="EMBL/GenBank/DDBJ databases">
        <authorList>
            <person name="Schelkunov M.I."/>
        </authorList>
    </citation>
    <scope>NUCLEOTIDE SEQUENCE</scope>
    <source>
        <strain evidence="2">Hsosn_3</strain>
        <tissue evidence="2">Leaf</tissue>
    </source>
</reference>
<reference evidence="2" key="1">
    <citation type="submission" date="2023-02" db="EMBL/GenBank/DDBJ databases">
        <title>Genome of toxic invasive species Heracleum sosnowskyi carries increased number of genes despite the absence of recent whole-genome duplications.</title>
        <authorList>
            <person name="Schelkunov M."/>
            <person name="Shtratnikova V."/>
            <person name="Makarenko M."/>
            <person name="Klepikova A."/>
            <person name="Omelchenko D."/>
            <person name="Novikova G."/>
            <person name="Obukhova E."/>
            <person name="Bogdanov V."/>
            <person name="Penin A."/>
            <person name="Logacheva M."/>
        </authorList>
    </citation>
    <scope>NUCLEOTIDE SEQUENCE</scope>
    <source>
        <strain evidence="2">Hsosn_3</strain>
        <tissue evidence="2">Leaf</tissue>
    </source>
</reference>
<keyword evidence="1" id="KW-0472">Membrane</keyword>
<protein>
    <submittedName>
        <fullName evidence="2">Uncharacterized protein</fullName>
    </submittedName>
</protein>
<comment type="caution">
    <text evidence="2">The sequence shown here is derived from an EMBL/GenBank/DDBJ whole genome shotgun (WGS) entry which is preliminary data.</text>
</comment>
<dbReference type="Proteomes" id="UP001237642">
    <property type="component" value="Unassembled WGS sequence"/>
</dbReference>